<evidence type="ECO:0000256" key="2">
    <source>
        <dbReference type="ARBA" id="ARBA00008919"/>
    </source>
</evidence>
<dbReference type="PANTHER" id="PTHR11929:SF232">
    <property type="entry name" value="GLYCOPROTEIN 3-ALPHA-L-FUCOSYLTRANSFERASE A"/>
    <property type="match status" value="1"/>
</dbReference>
<keyword evidence="3 5" id="KW-0328">Glycosyltransferase</keyword>
<protein>
    <recommendedName>
        <fullName evidence="5">Fucosyltransferase</fullName>
        <ecNumber evidence="5">2.4.1.-</ecNumber>
    </recommendedName>
</protein>
<dbReference type="Proteomes" id="UP000015104">
    <property type="component" value="Unassembled WGS sequence"/>
</dbReference>
<dbReference type="HOGENOM" id="CLU_194035_0_0_1"/>
<dbReference type="EC" id="2.4.1.-" evidence="5"/>
<feature type="domain" description="Fucosyltransferase C-terminal" evidence="6">
    <location>
        <begin position="4"/>
        <end position="77"/>
    </location>
</feature>
<proteinExistence type="inferred from homology"/>
<keyword evidence="5" id="KW-0333">Golgi apparatus</keyword>
<comment type="subcellular location">
    <subcellularLocation>
        <location evidence="5">Golgi apparatus</location>
        <location evidence="5">Golgi stack membrane</location>
        <topology evidence="5">Single-pass type II membrane protein</topology>
    </subcellularLocation>
</comment>
<keyword evidence="8" id="KW-1185">Reference proteome</keyword>
<dbReference type="EnsemblMetazoa" id="tetur20g00680.1">
    <property type="protein sequence ID" value="tetur20g00680.1"/>
    <property type="gene ID" value="tetur20g00680"/>
</dbReference>
<dbReference type="Pfam" id="PF00852">
    <property type="entry name" value="Glyco_transf_10"/>
    <property type="match status" value="1"/>
</dbReference>
<evidence type="ECO:0000313" key="8">
    <source>
        <dbReference type="Proteomes" id="UP000015104"/>
    </source>
</evidence>
<organism evidence="7 8">
    <name type="scientific">Tetranychus urticae</name>
    <name type="common">Two-spotted spider mite</name>
    <dbReference type="NCBI Taxonomy" id="32264"/>
    <lineage>
        <taxon>Eukaryota</taxon>
        <taxon>Metazoa</taxon>
        <taxon>Ecdysozoa</taxon>
        <taxon>Arthropoda</taxon>
        <taxon>Chelicerata</taxon>
        <taxon>Arachnida</taxon>
        <taxon>Acari</taxon>
        <taxon>Acariformes</taxon>
        <taxon>Trombidiformes</taxon>
        <taxon>Prostigmata</taxon>
        <taxon>Eleutherengona</taxon>
        <taxon>Raphignathae</taxon>
        <taxon>Tetranychoidea</taxon>
        <taxon>Tetranychidae</taxon>
        <taxon>Tetranychus</taxon>
    </lineage>
</organism>
<keyword evidence="5" id="KW-0472">Membrane</keyword>
<evidence type="ECO:0000256" key="4">
    <source>
        <dbReference type="ARBA" id="ARBA00022679"/>
    </source>
</evidence>
<dbReference type="AlphaFoldDB" id="T1KSS6"/>
<evidence type="ECO:0000256" key="5">
    <source>
        <dbReference type="RuleBase" id="RU003832"/>
    </source>
</evidence>
<reference evidence="7" key="2">
    <citation type="submission" date="2015-06" db="UniProtKB">
        <authorList>
            <consortium name="EnsemblMetazoa"/>
        </authorList>
    </citation>
    <scope>IDENTIFICATION</scope>
</reference>
<sequence length="83" mass="9913">MAVAQHNQEYKFYLSFKDSNCRDYITEKFYSNGLKHNVVPITMGAHPEDYKRSAPANSYIHVDDFFSPRHMFNLLRYELNDKF</sequence>
<dbReference type="SUPFAM" id="SSF53756">
    <property type="entry name" value="UDP-Glycosyltransferase/glycogen phosphorylase"/>
    <property type="match status" value="1"/>
</dbReference>
<evidence type="ECO:0000256" key="1">
    <source>
        <dbReference type="ARBA" id="ARBA00004922"/>
    </source>
</evidence>
<name>T1KSS6_TETUR</name>
<dbReference type="InterPro" id="IPR001503">
    <property type="entry name" value="Glyco_trans_10"/>
</dbReference>
<accession>T1KSS6</accession>
<dbReference type="Gene3D" id="3.40.50.11660">
    <property type="entry name" value="Glycosyl transferase family 10, C-terminal domain"/>
    <property type="match status" value="1"/>
</dbReference>
<evidence type="ECO:0000259" key="6">
    <source>
        <dbReference type="Pfam" id="PF00852"/>
    </source>
</evidence>
<comment type="similarity">
    <text evidence="2 5">Belongs to the glycosyltransferase 10 family.</text>
</comment>
<dbReference type="GO" id="GO:0032580">
    <property type="term" value="C:Golgi cisterna membrane"/>
    <property type="evidence" value="ECO:0007669"/>
    <property type="project" value="UniProtKB-SubCell"/>
</dbReference>
<dbReference type="UniPathway" id="UPA00378"/>
<reference evidence="8" key="1">
    <citation type="submission" date="2011-08" db="EMBL/GenBank/DDBJ databases">
        <authorList>
            <person name="Rombauts S."/>
        </authorList>
    </citation>
    <scope>NUCLEOTIDE SEQUENCE</scope>
    <source>
        <strain evidence="8">London</strain>
    </source>
</reference>
<dbReference type="PANTHER" id="PTHR11929">
    <property type="entry name" value="ALPHA- 1,3 -FUCOSYLTRANSFERASE"/>
    <property type="match status" value="1"/>
</dbReference>
<dbReference type="eggNOG" id="KOG2619">
    <property type="taxonomic scope" value="Eukaryota"/>
</dbReference>
<evidence type="ECO:0000256" key="3">
    <source>
        <dbReference type="ARBA" id="ARBA00022676"/>
    </source>
</evidence>
<comment type="pathway">
    <text evidence="1">Protein modification; protein glycosylation.</text>
</comment>
<dbReference type="GO" id="GO:0046920">
    <property type="term" value="F:alpha-(1-&gt;3)-fucosyltransferase activity"/>
    <property type="evidence" value="ECO:0007669"/>
    <property type="project" value="TreeGrafter"/>
</dbReference>
<keyword evidence="5" id="KW-0812">Transmembrane</keyword>
<dbReference type="InterPro" id="IPR038577">
    <property type="entry name" value="GT10-like_C_sf"/>
</dbReference>
<dbReference type="InterPro" id="IPR055270">
    <property type="entry name" value="Glyco_tran_10_C"/>
</dbReference>
<dbReference type="EMBL" id="CAEY01000509">
    <property type="status" value="NOT_ANNOTATED_CDS"/>
    <property type="molecule type" value="Genomic_DNA"/>
</dbReference>
<keyword evidence="4 5" id="KW-0808">Transferase</keyword>
<evidence type="ECO:0000313" key="7">
    <source>
        <dbReference type="EnsemblMetazoa" id="tetur20g00680.1"/>
    </source>
</evidence>